<dbReference type="EMBL" id="POSP01000003">
    <property type="protein sequence ID" value="PND36859.1"/>
    <property type="molecule type" value="Genomic_DNA"/>
</dbReference>
<comment type="caution">
    <text evidence="1">The sequence shown here is derived from an EMBL/GenBank/DDBJ whole genome shotgun (WGS) entry which is preliminary data.</text>
</comment>
<dbReference type="RefSeq" id="WP_102766781.1">
    <property type="nucleotide sequence ID" value="NZ_POSP01000003.1"/>
</dbReference>
<dbReference type="Pfam" id="PF11639">
    <property type="entry name" value="HapK"/>
    <property type="match status" value="1"/>
</dbReference>
<dbReference type="Proteomes" id="UP000235916">
    <property type="component" value="Unassembled WGS sequence"/>
</dbReference>
<dbReference type="SUPFAM" id="SSF54909">
    <property type="entry name" value="Dimeric alpha+beta barrel"/>
    <property type="match status" value="1"/>
</dbReference>
<evidence type="ECO:0000313" key="2">
    <source>
        <dbReference type="Proteomes" id="UP000235916"/>
    </source>
</evidence>
<evidence type="ECO:0000313" key="1">
    <source>
        <dbReference type="EMBL" id="PND36859.1"/>
    </source>
</evidence>
<keyword evidence="2" id="KW-1185">Reference proteome</keyword>
<protein>
    <submittedName>
        <fullName evidence="1">RedY protein</fullName>
    </submittedName>
</protein>
<proteinExistence type="predicted"/>
<dbReference type="AlphaFoldDB" id="A0A2N8KTS3"/>
<reference evidence="1 2" key="1">
    <citation type="submission" date="2018-01" db="EMBL/GenBank/DDBJ databases">
        <title>Draft genome sequence of Paucibacter aquatile CR182 isolated from freshwater of the Nakdong River.</title>
        <authorList>
            <person name="Choi A."/>
            <person name="Chung E.J."/>
        </authorList>
    </citation>
    <scope>NUCLEOTIDE SEQUENCE [LARGE SCALE GENOMIC DNA]</scope>
    <source>
        <strain evidence="1 2">CR182</strain>
    </source>
</reference>
<gene>
    <name evidence="1" type="ORF">C1O66_04445</name>
</gene>
<dbReference type="InterPro" id="IPR021667">
    <property type="entry name" value="HapK"/>
</dbReference>
<accession>A0A2N8KTS3</accession>
<dbReference type="OrthoDB" id="4731620at2"/>
<dbReference type="Gene3D" id="3.30.70.100">
    <property type="match status" value="1"/>
</dbReference>
<dbReference type="InterPro" id="IPR011008">
    <property type="entry name" value="Dimeric_a/b-barrel"/>
</dbReference>
<organism evidence="1 2">
    <name type="scientific">Kinneretia aquatilis</name>
    <dbReference type="NCBI Taxonomy" id="2070761"/>
    <lineage>
        <taxon>Bacteria</taxon>
        <taxon>Pseudomonadati</taxon>
        <taxon>Pseudomonadota</taxon>
        <taxon>Betaproteobacteria</taxon>
        <taxon>Burkholderiales</taxon>
        <taxon>Sphaerotilaceae</taxon>
        <taxon>Roseateles</taxon>
    </lineage>
</organism>
<sequence>MPVLIDRIRLRSIDHRAAFIQWVQEVDYAACQDLPSVQRFRVFACPGGDGLDFFEIVEISSLDAFAADTSSPLFQSLVARFVQLAELGEQFSGDLLEPGFERLERLA</sequence>
<name>A0A2N8KTS3_9BURK</name>